<keyword evidence="6" id="KW-1185">Reference proteome</keyword>
<sequence length="287" mass="32186">MLKKLLKEKKSLTFIEAHNPLSALIIKNTNYTDDNGCTHKFDGIWSSSLTDSAVKGIPDNETLDINSRLQNIHEIKSLTKMPVIMDADTGGRVEHFVHYVRKMEQVGIDAVIIEDKTGNKRNSLFGTNVKQELADITEFSNKIAKGKAAQQKSRLMIFARLESLIAGYGMEDALERANAYVKAGANGIMIHSCQNTPDEVIDFSQSFRKKYPKLPLICVPTTYSATYHNDLSKAGFNIIIYANHMLRAAYKAMEHVSHEILKYGRSAEVEKDCISIKKVINLIPYTS</sequence>
<accession>A0A1B8YG51</accession>
<comment type="similarity">
    <text evidence="4">Belongs to the isocitrate lyase/PEP mutase superfamily. PEP mutase family.</text>
</comment>
<evidence type="ECO:0000313" key="6">
    <source>
        <dbReference type="Proteomes" id="UP000092665"/>
    </source>
</evidence>
<dbReference type="AlphaFoldDB" id="A0A1B8YG51"/>
<dbReference type="Proteomes" id="UP000092665">
    <property type="component" value="Unassembled WGS sequence"/>
</dbReference>
<dbReference type="CDD" id="cd00377">
    <property type="entry name" value="ICL_PEPM"/>
    <property type="match status" value="1"/>
</dbReference>
<keyword evidence="2" id="KW-0413">Isomerase</keyword>
<dbReference type="PANTHER" id="PTHR42905:SF7">
    <property type="entry name" value="PHOSPHOENOLPYRUVATE PHOSPHOMUTASE"/>
    <property type="match status" value="1"/>
</dbReference>
<evidence type="ECO:0000313" key="5">
    <source>
        <dbReference type="EMBL" id="OCA54121.1"/>
    </source>
</evidence>
<keyword evidence="1" id="KW-0479">Metal-binding</keyword>
<reference evidence="6" key="1">
    <citation type="submission" date="2015-11" db="EMBL/GenBank/DDBJ databases">
        <authorList>
            <person name="Tobias N.J."/>
            <person name="Mishra B."/>
            <person name="Gupta D.K."/>
            <person name="Thines M."/>
            <person name="Stinear T.P."/>
            <person name="Bode H.B."/>
        </authorList>
    </citation>
    <scope>NUCLEOTIDE SEQUENCE [LARGE SCALE GENOMIC DNA]</scope>
    <source>
        <strain evidence="6">PB45.5</strain>
    </source>
</reference>
<proteinExistence type="inferred from homology"/>
<dbReference type="RefSeq" id="WP_065390653.1">
    <property type="nucleotide sequence ID" value="NZ_CAWMQN010000072.1"/>
</dbReference>
<keyword evidence="5" id="KW-0670">Pyruvate</keyword>
<gene>
    <name evidence="5" type="primary">pphA</name>
    <name evidence="5" type="ORF">Phpb_02562</name>
</gene>
<comment type="caution">
    <text evidence="5">The sequence shown here is derived from an EMBL/GenBank/DDBJ whole genome shotgun (WGS) entry which is preliminary data.</text>
</comment>
<dbReference type="PANTHER" id="PTHR42905">
    <property type="entry name" value="PHOSPHOENOLPYRUVATE CARBOXYLASE"/>
    <property type="match status" value="1"/>
</dbReference>
<organism evidence="5 6">
    <name type="scientific">Photorhabdus namnaonensis</name>
    <dbReference type="NCBI Taxonomy" id="1851568"/>
    <lineage>
        <taxon>Bacteria</taxon>
        <taxon>Pseudomonadati</taxon>
        <taxon>Pseudomonadota</taxon>
        <taxon>Gammaproteobacteria</taxon>
        <taxon>Enterobacterales</taxon>
        <taxon>Morganellaceae</taxon>
        <taxon>Photorhabdus</taxon>
    </lineage>
</organism>
<evidence type="ECO:0000256" key="2">
    <source>
        <dbReference type="ARBA" id="ARBA00023235"/>
    </source>
</evidence>
<protein>
    <recommendedName>
        <fullName evidence="3">phosphoenolpyruvate mutase</fullName>
        <ecNumber evidence="3">5.4.2.9</ecNumber>
    </recommendedName>
</protein>
<name>A0A1B8YG51_9GAMM</name>
<dbReference type="InterPro" id="IPR040442">
    <property type="entry name" value="Pyrv_kinase-like_dom_sf"/>
</dbReference>
<evidence type="ECO:0000256" key="3">
    <source>
        <dbReference type="ARBA" id="ARBA00024063"/>
    </source>
</evidence>
<dbReference type="GO" id="GO:0016787">
    <property type="term" value="F:hydrolase activity"/>
    <property type="evidence" value="ECO:0007669"/>
    <property type="project" value="UniProtKB-KW"/>
</dbReference>
<dbReference type="GO" id="GO:0050188">
    <property type="term" value="F:phosphoenolpyruvate mutase activity"/>
    <property type="evidence" value="ECO:0007669"/>
    <property type="project" value="UniProtKB-EC"/>
</dbReference>
<dbReference type="EC" id="5.4.2.9" evidence="3"/>
<dbReference type="SUPFAM" id="SSF51621">
    <property type="entry name" value="Phosphoenolpyruvate/pyruvate domain"/>
    <property type="match status" value="1"/>
</dbReference>
<evidence type="ECO:0000256" key="1">
    <source>
        <dbReference type="ARBA" id="ARBA00022723"/>
    </source>
</evidence>
<dbReference type="InterPro" id="IPR039556">
    <property type="entry name" value="ICL/PEPM"/>
</dbReference>
<dbReference type="Pfam" id="PF13714">
    <property type="entry name" value="PEP_mutase"/>
    <property type="match status" value="1"/>
</dbReference>
<dbReference type="EMBL" id="LOIC01000072">
    <property type="protein sequence ID" value="OCA54121.1"/>
    <property type="molecule type" value="Genomic_DNA"/>
</dbReference>
<dbReference type="NCBIfam" id="TIGR02320">
    <property type="entry name" value="PEP_mutase"/>
    <property type="match status" value="1"/>
</dbReference>
<dbReference type="Gene3D" id="3.20.20.60">
    <property type="entry name" value="Phosphoenolpyruvate-binding domains"/>
    <property type="match status" value="1"/>
</dbReference>
<dbReference type="PATRIC" id="fig|29488.15.peg.2822"/>
<evidence type="ECO:0000256" key="4">
    <source>
        <dbReference type="ARBA" id="ARBA00038455"/>
    </source>
</evidence>
<dbReference type="InterPro" id="IPR015813">
    <property type="entry name" value="Pyrv/PenolPyrv_kinase-like_dom"/>
</dbReference>
<dbReference type="InterPro" id="IPR012698">
    <property type="entry name" value="PEnolPyrv_PMutase_core"/>
</dbReference>
<keyword evidence="5" id="KW-0378">Hydrolase</keyword>
<dbReference type="GO" id="GO:0046872">
    <property type="term" value="F:metal ion binding"/>
    <property type="evidence" value="ECO:0007669"/>
    <property type="project" value="UniProtKB-KW"/>
</dbReference>